<feature type="compositionally biased region" description="Polar residues" evidence="1">
    <location>
        <begin position="206"/>
        <end position="241"/>
    </location>
</feature>
<feature type="compositionally biased region" description="Low complexity" evidence="1">
    <location>
        <begin position="242"/>
        <end position="252"/>
    </location>
</feature>
<evidence type="ECO:0000313" key="3">
    <source>
        <dbReference type="Proteomes" id="UP000245207"/>
    </source>
</evidence>
<evidence type="ECO:0000256" key="1">
    <source>
        <dbReference type="SAM" id="MobiDB-lite"/>
    </source>
</evidence>
<feature type="region of interest" description="Disordered" evidence="1">
    <location>
        <begin position="166"/>
        <end position="252"/>
    </location>
</feature>
<organism evidence="2 3">
    <name type="scientific">Artemisia annua</name>
    <name type="common">Sweet wormwood</name>
    <dbReference type="NCBI Taxonomy" id="35608"/>
    <lineage>
        <taxon>Eukaryota</taxon>
        <taxon>Viridiplantae</taxon>
        <taxon>Streptophyta</taxon>
        <taxon>Embryophyta</taxon>
        <taxon>Tracheophyta</taxon>
        <taxon>Spermatophyta</taxon>
        <taxon>Magnoliopsida</taxon>
        <taxon>eudicotyledons</taxon>
        <taxon>Gunneridae</taxon>
        <taxon>Pentapetalae</taxon>
        <taxon>asterids</taxon>
        <taxon>campanulids</taxon>
        <taxon>Asterales</taxon>
        <taxon>Asteraceae</taxon>
        <taxon>Asteroideae</taxon>
        <taxon>Anthemideae</taxon>
        <taxon>Artemisiinae</taxon>
        <taxon>Artemisia</taxon>
    </lineage>
</organism>
<accession>A0A2U1N041</accession>
<proteinExistence type="predicted"/>
<feature type="compositionally biased region" description="Low complexity" evidence="1">
    <location>
        <begin position="175"/>
        <end position="185"/>
    </location>
</feature>
<sequence>MVIDCGNLVMSDYRREKADVTGDDPGNHNSVYNSMKDFKGCFGTVLPPIAFTRLYGNRHMSMNYYQNCSPRLFFSCYSAYGSHINPKTHKEKVVNRNPIQNSKLSSLETRPLALDQAECAKYMAKFKQEEVKIQARENHEKRTAELEIKRIEFDISCLLIMRYERPSQRPRRQPSHPLLHRPPLQASDTLPGGGSSMPDHRPSVTPHFSASPNVNTFETDVNKSRNSGSTRVKRVAQQQLPSSHSYSHSGEGSVQRCIATTVTQISPEPAVFPPQEGPTLNVNQVLHLLRWTALKIVFMTPQIYYAQMIMLQHCLALFFLMNSHRIMSDNAAFCYTTRNRRSGRYETIRHCKFRSHVTHRRNKLQQSTPQFHLTLLRGSKPASPHSREIDICKSSVDPNRTVQFVFTLIKPGDYQDQVKPAVLCHQRTFEVLSNEDLKHNLCYSYLNPLDVSELDGV</sequence>
<evidence type="ECO:0000313" key="2">
    <source>
        <dbReference type="EMBL" id="PWA66868.1"/>
    </source>
</evidence>
<protein>
    <submittedName>
        <fullName evidence="2">Remorin</fullName>
    </submittedName>
</protein>
<reference evidence="2 3" key="1">
    <citation type="journal article" date="2018" name="Mol. Plant">
        <title>The genome of Artemisia annua provides insight into the evolution of Asteraceae family and artemisinin biosynthesis.</title>
        <authorList>
            <person name="Shen Q."/>
            <person name="Zhang L."/>
            <person name="Liao Z."/>
            <person name="Wang S."/>
            <person name="Yan T."/>
            <person name="Shi P."/>
            <person name="Liu M."/>
            <person name="Fu X."/>
            <person name="Pan Q."/>
            <person name="Wang Y."/>
            <person name="Lv Z."/>
            <person name="Lu X."/>
            <person name="Zhang F."/>
            <person name="Jiang W."/>
            <person name="Ma Y."/>
            <person name="Chen M."/>
            <person name="Hao X."/>
            <person name="Li L."/>
            <person name="Tang Y."/>
            <person name="Lv G."/>
            <person name="Zhou Y."/>
            <person name="Sun X."/>
            <person name="Brodelius P.E."/>
            <person name="Rose J.K.C."/>
            <person name="Tang K."/>
        </authorList>
    </citation>
    <scope>NUCLEOTIDE SEQUENCE [LARGE SCALE GENOMIC DNA]</scope>
    <source>
        <strain evidence="3">cv. Huhao1</strain>
        <tissue evidence="2">Leaf</tissue>
    </source>
</reference>
<name>A0A2U1N041_ARTAN</name>
<dbReference type="Proteomes" id="UP000245207">
    <property type="component" value="Unassembled WGS sequence"/>
</dbReference>
<dbReference type="EMBL" id="PKPP01003947">
    <property type="protein sequence ID" value="PWA66868.1"/>
    <property type="molecule type" value="Genomic_DNA"/>
</dbReference>
<dbReference type="AlphaFoldDB" id="A0A2U1N041"/>
<dbReference type="STRING" id="35608.A0A2U1N041"/>
<keyword evidence="3" id="KW-1185">Reference proteome</keyword>
<gene>
    <name evidence="2" type="ORF">CTI12_AA303480</name>
</gene>
<comment type="caution">
    <text evidence="2">The sequence shown here is derived from an EMBL/GenBank/DDBJ whole genome shotgun (WGS) entry which is preliminary data.</text>
</comment>